<evidence type="ECO:0000256" key="1">
    <source>
        <dbReference type="SAM" id="MobiDB-lite"/>
    </source>
</evidence>
<keyword evidence="3" id="KW-1185">Reference proteome</keyword>
<comment type="caution">
    <text evidence="2">The sequence shown here is derived from an EMBL/GenBank/DDBJ whole genome shotgun (WGS) entry which is preliminary data.</text>
</comment>
<name>A0ABU5NAC9_9RICK</name>
<evidence type="ECO:0000313" key="3">
    <source>
        <dbReference type="Proteomes" id="UP001291687"/>
    </source>
</evidence>
<sequence length="71" mass="7660">MAKSPSLSNYHDNNHTPGAGAPGGATFQPIYDIGEVVLIDELLRTEVLAPYLGDMPQGLISLIEEYSDLWG</sequence>
<accession>A0ABU5NAC9</accession>
<gene>
    <name evidence="2" type="ORF">Megvenef_00069</name>
</gene>
<feature type="compositionally biased region" description="Polar residues" evidence="1">
    <location>
        <begin position="1"/>
        <end position="11"/>
    </location>
</feature>
<dbReference type="Proteomes" id="UP001291687">
    <property type="component" value="Unassembled WGS sequence"/>
</dbReference>
<feature type="region of interest" description="Disordered" evidence="1">
    <location>
        <begin position="1"/>
        <end position="23"/>
    </location>
</feature>
<dbReference type="EMBL" id="JARJFB010000002">
    <property type="protein sequence ID" value="MEA0970120.1"/>
    <property type="molecule type" value="Genomic_DNA"/>
</dbReference>
<reference evidence="2 3" key="1">
    <citation type="submission" date="2023-03" db="EMBL/GenBank/DDBJ databases">
        <title>Host association and intracellularity evolved multiple times independently in the Rickettsiales.</title>
        <authorList>
            <person name="Castelli M."/>
            <person name="Nardi T."/>
            <person name="Gammuto L."/>
            <person name="Bellinzona G."/>
            <person name="Sabaneyeva E."/>
            <person name="Potekhin A."/>
            <person name="Serra V."/>
            <person name="Petroni G."/>
            <person name="Sassera D."/>
        </authorList>
    </citation>
    <scope>NUCLEOTIDE SEQUENCE [LARGE SCALE GENOMIC DNA]</scope>
    <source>
        <strain evidence="2 3">Sr 2-6</strain>
    </source>
</reference>
<dbReference type="RefSeq" id="WP_322776024.1">
    <property type="nucleotide sequence ID" value="NZ_JARJFB010000002.1"/>
</dbReference>
<organism evidence="2 3">
    <name type="scientific">Candidatus Megaera venefica</name>
    <dbReference type="NCBI Taxonomy" id="2055910"/>
    <lineage>
        <taxon>Bacteria</taxon>
        <taxon>Pseudomonadati</taxon>
        <taxon>Pseudomonadota</taxon>
        <taxon>Alphaproteobacteria</taxon>
        <taxon>Rickettsiales</taxon>
        <taxon>Rickettsiaceae</taxon>
        <taxon>Candidatus Megaera</taxon>
    </lineage>
</organism>
<proteinExistence type="predicted"/>
<protein>
    <submittedName>
        <fullName evidence="2">Uncharacterized protein</fullName>
    </submittedName>
</protein>
<evidence type="ECO:0000313" key="2">
    <source>
        <dbReference type="EMBL" id="MEA0970120.1"/>
    </source>
</evidence>